<dbReference type="GO" id="GO:0009307">
    <property type="term" value="P:DNA restriction-modification system"/>
    <property type="evidence" value="ECO:0007669"/>
    <property type="project" value="UniProtKB-KW"/>
</dbReference>
<dbReference type="EMBL" id="JAGZMU010000005">
    <property type="protein sequence ID" value="MBS4893789.1"/>
    <property type="molecule type" value="Genomic_DNA"/>
</dbReference>
<dbReference type="GO" id="GO:0008170">
    <property type="term" value="F:N-methyltransferase activity"/>
    <property type="evidence" value="ECO:0007669"/>
    <property type="project" value="InterPro"/>
</dbReference>
<reference evidence="8" key="1">
    <citation type="submission" date="2021-02" db="EMBL/GenBank/DDBJ databases">
        <title>Infant gut strain persistence is associated with maternal origin, phylogeny, and functional potential including surface adhesion and iron acquisition.</title>
        <authorList>
            <person name="Lou Y.C."/>
        </authorList>
    </citation>
    <scope>NUCLEOTIDE SEQUENCE</scope>
    <source>
        <strain evidence="8">L3_108_031G1_dasL3_108_031G1_concoct_20</strain>
    </source>
</reference>
<evidence type="ECO:0000313" key="9">
    <source>
        <dbReference type="Proteomes" id="UP000778864"/>
    </source>
</evidence>
<dbReference type="PROSITE" id="PS00092">
    <property type="entry name" value="N6_MTASE"/>
    <property type="match status" value="1"/>
</dbReference>
<evidence type="ECO:0000256" key="3">
    <source>
        <dbReference type="ARBA" id="ARBA00022679"/>
    </source>
</evidence>
<dbReference type="Proteomes" id="UP000778864">
    <property type="component" value="Unassembled WGS sequence"/>
</dbReference>
<dbReference type="GO" id="GO:0003677">
    <property type="term" value="F:DNA binding"/>
    <property type="evidence" value="ECO:0007669"/>
    <property type="project" value="InterPro"/>
</dbReference>
<evidence type="ECO:0000256" key="2">
    <source>
        <dbReference type="ARBA" id="ARBA00022603"/>
    </source>
</evidence>
<evidence type="ECO:0000256" key="5">
    <source>
        <dbReference type="ARBA" id="ARBA00022747"/>
    </source>
</evidence>
<keyword evidence="2 8" id="KW-0489">Methyltransferase</keyword>
<accession>A0A942WN58</accession>
<name>A0A942WN58_VEIPA</name>
<organism evidence="8 9">
    <name type="scientific">Veillonella parvula</name>
    <name type="common">Staphylococcus parvulus</name>
    <dbReference type="NCBI Taxonomy" id="29466"/>
    <lineage>
        <taxon>Bacteria</taxon>
        <taxon>Bacillati</taxon>
        <taxon>Bacillota</taxon>
        <taxon>Negativicutes</taxon>
        <taxon>Veillonellales</taxon>
        <taxon>Veillonellaceae</taxon>
        <taxon>Veillonella</taxon>
    </lineage>
</organism>
<dbReference type="PRINTS" id="PR00507">
    <property type="entry name" value="N12N6MTFRASE"/>
</dbReference>
<feature type="domain" description="DNA methylase adenine-specific" evidence="7">
    <location>
        <begin position="48"/>
        <end position="242"/>
    </location>
</feature>
<proteinExistence type="predicted"/>
<protein>
    <recommendedName>
        <fullName evidence="1">site-specific DNA-methyltransferase (adenine-specific)</fullName>
        <ecNumber evidence="1">2.1.1.72</ecNumber>
    </recommendedName>
</protein>
<dbReference type="InterPro" id="IPR029063">
    <property type="entry name" value="SAM-dependent_MTases_sf"/>
</dbReference>
<keyword evidence="5" id="KW-0680">Restriction system</keyword>
<dbReference type="SUPFAM" id="SSF53335">
    <property type="entry name" value="S-adenosyl-L-methionine-dependent methyltransferases"/>
    <property type="match status" value="1"/>
</dbReference>
<comment type="catalytic activity">
    <reaction evidence="6">
        <text>a 2'-deoxyadenosine in DNA + S-adenosyl-L-methionine = an N(6)-methyl-2'-deoxyadenosine in DNA + S-adenosyl-L-homocysteine + H(+)</text>
        <dbReference type="Rhea" id="RHEA:15197"/>
        <dbReference type="Rhea" id="RHEA-COMP:12418"/>
        <dbReference type="Rhea" id="RHEA-COMP:12419"/>
        <dbReference type="ChEBI" id="CHEBI:15378"/>
        <dbReference type="ChEBI" id="CHEBI:57856"/>
        <dbReference type="ChEBI" id="CHEBI:59789"/>
        <dbReference type="ChEBI" id="CHEBI:90615"/>
        <dbReference type="ChEBI" id="CHEBI:90616"/>
        <dbReference type="EC" id="2.1.1.72"/>
    </reaction>
</comment>
<dbReference type="GO" id="GO:0032259">
    <property type="term" value="P:methylation"/>
    <property type="evidence" value="ECO:0007669"/>
    <property type="project" value="UniProtKB-KW"/>
</dbReference>
<evidence type="ECO:0000256" key="1">
    <source>
        <dbReference type="ARBA" id="ARBA00011900"/>
    </source>
</evidence>
<evidence type="ECO:0000313" key="8">
    <source>
        <dbReference type="EMBL" id="MBS4893789.1"/>
    </source>
</evidence>
<dbReference type="InterPro" id="IPR051537">
    <property type="entry name" value="DNA_Adenine_Mtase"/>
</dbReference>
<dbReference type="InterPro" id="IPR002052">
    <property type="entry name" value="DNA_methylase_N6_adenine_CS"/>
</dbReference>
<keyword evidence="3" id="KW-0808">Transferase</keyword>
<dbReference type="PANTHER" id="PTHR42933:SF4">
    <property type="entry name" value="TYPE I RESTRICTION ENZYME ECOKI METHYLASE SUBUNIT"/>
    <property type="match status" value="1"/>
</dbReference>
<sequence length="391" mass="44859">MKREERQRVLSNRECINILSKDIDKITEEEKVKLRELYTGYGSMCADGLAQFYTPDSVCKMIANYVNPLLPNNPKVLEPSAGTGGLIRYIRDDAKITCVEIDQTSSKIMSLCYPNFEVINDSAMNHDRNEYYDIIISNPPFNIPVYGDIDKWKCAKFDKKKNQYKANSDALFLELAVKSLKVGGYGVFILPSGVGYKAAMKKTRQMLLDSCWIIANIELPPATFSKSGTTIKTHIIIFRKAPKLPKFKCTSKCDDHCGEFLLGQPPIQCVQINDIGFDEKGRESGRYKDNDWYSNQLEEALERISDDLYRQNTCPEKPTWSEKEDITQCMYWGEYSNGYQLNKNRQDPKDLVYFQELTLGRGCEIEYNGVEYSTLDWDVMDKLVNTYGNIN</sequence>
<dbReference type="PANTHER" id="PTHR42933">
    <property type="entry name" value="SLR6095 PROTEIN"/>
    <property type="match status" value="1"/>
</dbReference>
<dbReference type="RefSeq" id="WP_278468104.1">
    <property type="nucleotide sequence ID" value="NZ_JAGZMU010000005.1"/>
</dbReference>
<dbReference type="InterPro" id="IPR003356">
    <property type="entry name" value="DNA_methylase_A-5"/>
</dbReference>
<comment type="caution">
    <text evidence="8">The sequence shown here is derived from an EMBL/GenBank/DDBJ whole genome shotgun (WGS) entry which is preliminary data.</text>
</comment>
<dbReference type="Pfam" id="PF02384">
    <property type="entry name" value="N6_Mtase"/>
    <property type="match status" value="1"/>
</dbReference>
<dbReference type="EC" id="2.1.1.72" evidence="1"/>
<gene>
    <name evidence="8" type="ORF">KHZ90_08440</name>
</gene>
<dbReference type="GO" id="GO:0009007">
    <property type="term" value="F:site-specific DNA-methyltransferase (adenine-specific) activity"/>
    <property type="evidence" value="ECO:0007669"/>
    <property type="project" value="UniProtKB-EC"/>
</dbReference>
<dbReference type="AlphaFoldDB" id="A0A942WN58"/>
<dbReference type="Gene3D" id="3.40.50.150">
    <property type="entry name" value="Vaccinia Virus protein VP39"/>
    <property type="match status" value="1"/>
</dbReference>
<evidence type="ECO:0000256" key="4">
    <source>
        <dbReference type="ARBA" id="ARBA00022691"/>
    </source>
</evidence>
<keyword evidence="4" id="KW-0949">S-adenosyl-L-methionine</keyword>
<dbReference type="CDD" id="cd02440">
    <property type="entry name" value="AdoMet_MTases"/>
    <property type="match status" value="1"/>
</dbReference>
<evidence type="ECO:0000256" key="6">
    <source>
        <dbReference type="ARBA" id="ARBA00047942"/>
    </source>
</evidence>
<evidence type="ECO:0000259" key="7">
    <source>
        <dbReference type="Pfam" id="PF02384"/>
    </source>
</evidence>